<dbReference type="RefSeq" id="WP_050002190.1">
    <property type="nucleotide sequence ID" value="NZ_CP008887.1"/>
</dbReference>
<dbReference type="GO" id="GO:0016151">
    <property type="term" value="F:nickel cation binding"/>
    <property type="evidence" value="ECO:0007669"/>
    <property type="project" value="InterPro"/>
</dbReference>
<dbReference type="PANTHER" id="PTHR43485:SF1">
    <property type="entry name" value="FORMATE HYDROGENLYASE SUBUNIT 5-RELATED"/>
    <property type="match status" value="1"/>
</dbReference>
<evidence type="ECO:0000313" key="4">
    <source>
        <dbReference type="EMBL" id="AIU69210.1"/>
    </source>
</evidence>
<evidence type="ECO:0000313" key="5">
    <source>
        <dbReference type="Proteomes" id="UP000029980"/>
    </source>
</evidence>
<dbReference type="STRING" id="1505907.TEU_02010"/>
<evidence type="ECO:0000256" key="1">
    <source>
        <dbReference type="ARBA" id="ARBA00023002"/>
    </source>
</evidence>
<dbReference type="InterPro" id="IPR001501">
    <property type="entry name" value="Ni-dep_hyd_lsu"/>
</dbReference>
<keyword evidence="2" id="KW-0479">Metal-binding</keyword>
<feature type="binding site" evidence="2">
    <location>
        <position position="375"/>
    </location>
    <ligand>
        <name>Ni(2+)</name>
        <dbReference type="ChEBI" id="CHEBI:49786"/>
    </ligand>
</feature>
<dbReference type="SUPFAM" id="SSF56762">
    <property type="entry name" value="HydB/Nqo4-like"/>
    <property type="match status" value="1"/>
</dbReference>
<keyword evidence="5" id="KW-1185">Reference proteome</keyword>
<evidence type="ECO:0000256" key="2">
    <source>
        <dbReference type="PIRSR" id="PIRSR601501-1"/>
    </source>
</evidence>
<dbReference type="InterPro" id="IPR001135">
    <property type="entry name" value="NADH_Q_OxRdtase_suD"/>
</dbReference>
<feature type="binding site" evidence="2">
    <location>
        <position position="378"/>
    </location>
    <ligand>
        <name>Fe cation</name>
        <dbReference type="ChEBI" id="CHEBI:24875"/>
    </ligand>
</feature>
<accession>A0A097QRV8</accession>
<keyword evidence="2" id="KW-0408">Iron</keyword>
<dbReference type="Gene3D" id="1.10.645.10">
    <property type="entry name" value="Cytochrome-c3 Hydrogenase, chain B"/>
    <property type="match status" value="1"/>
</dbReference>
<dbReference type="PANTHER" id="PTHR43485">
    <property type="entry name" value="HYDROGENASE-4 COMPONENT G"/>
    <property type="match status" value="1"/>
</dbReference>
<proteinExistence type="predicted"/>
<sequence length="426" mass="47701">MTEKVEYWVKVPIGPIHPGLEEPEKFILTLDGERIINVDVKLGYNLRGIQWIAYRRNYVQMMYLVERICGICSFSHNHTYSRAVEEAAGIEVPERAEYIRAIVGELERVHSHLLNLGVVGHDIGYDTVLHLTWLAREKVMDVLEAISGNRVNYSMVTIGGVRRDIDEKGKRLILDLIKYYRSIMPQIEEVFLHDPTIEARLRDAAVVSRRIAKEYGAVGPTARGSGLKVDARWSEGLGVYPDLGVKPVLPQDVTGEKPHGDVYDRTAVRIGEIHQSLEILEHALDQMPDGKIKAFPKDNVLVAKLKIMVDGEGIGRYEAPRGELVHYVRGKRGSDKPLRWKAREPTFPNLFTIAKGLVGNQVADVVVAIASIDPCLSCTDRVAVIQDGKRRVLTERDLIKASIEKTRELNPDVKGDPSPLGVGCVR</sequence>
<dbReference type="AlphaFoldDB" id="A0A097QRV8"/>
<dbReference type="KEGG" id="teu:TEU_02010"/>
<dbReference type="Proteomes" id="UP000029980">
    <property type="component" value="Chromosome"/>
</dbReference>
<dbReference type="EMBL" id="CP008887">
    <property type="protein sequence ID" value="AIU69210.1"/>
    <property type="molecule type" value="Genomic_DNA"/>
</dbReference>
<dbReference type="GO" id="GO:0051287">
    <property type="term" value="F:NAD binding"/>
    <property type="evidence" value="ECO:0007669"/>
    <property type="project" value="InterPro"/>
</dbReference>
<dbReference type="Pfam" id="PF00374">
    <property type="entry name" value="NiFeSe_Hases"/>
    <property type="match status" value="1"/>
</dbReference>
<comment type="cofactor">
    <cofactor evidence="2">
        <name>Ni(2+)</name>
        <dbReference type="ChEBI" id="CHEBI:49786"/>
    </cofactor>
</comment>
<comment type="cofactor">
    <cofactor evidence="2">
        <name>Fe cation</name>
        <dbReference type="ChEBI" id="CHEBI:24875"/>
    </cofactor>
</comment>
<feature type="binding site" evidence="2">
    <location>
        <position position="69"/>
    </location>
    <ligand>
        <name>Ni(2+)</name>
        <dbReference type="ChEBI" id="CHEBI:49786"/>
    </ligand>
</feature>
<feature type="binding site" evidence="2">
    <location>
        <position position="72"/>
    </location>
    <ligand>
        <name>Ni(2+)</name>
        <dbReference type="ChEBI" id="CHEBI:49786"/>
    </ligand>
</feature>
<dbReference type="GO" id="GO:0016651">
    <property type="term" value="F:oxidoreductase activity, acting on NAD(P)H"/>
    <property type="evidence" value="ECO:0007669"/>
    <property type="project" value="InterPro"/>
</dbReference>
<keyword evidence="2" id="KW-0533">Nickel</keyword>
<dbReference type="HOGENOM" id="CLU_015134_1_2_2"/>
<feature type="binding site" evidence="2">
    <location>
        <position position="72"/>
    </location>
    <ligand>
        <name>Fe cation</name>
        <dbReference type="ChEBI" id="CHEBI:24875"/>
    </ligand>
</feature>
<gene>
    <name evidence="4" type="ORF">TEU_02010</name>
</gene>
<dbReference type="InterPro" id="IPR052197">
    <property type="entry name" value="ComplexI_49kDa-like"/>
</dbReference>
<keyword evidence="1" id="KW-0560">Oxidoreductase</keyword>
<dbReference type="GeneID" id="25152206"/>
<organism evidence="4 5">
    <name type="scientific">Thermococcus eurythermalis</name>
    <dbReference type="NCBI Taxonomy" id="1505907"/>
    <lineage>
        <taxon>Archaea</taxon>
        <taxon>Methanobacteriati</taxon>
        <taxon>Methanobacteriota</taxon>
        <taxon>Thermococci</taxon>
        <taxon>Thermococcales</taxon>
        <taxon>Thermococcaceae</taxon>
        <taxon>Thermococcus</taxon>
    </lineage>
</organism>
<name>A0A097QRV8_9EURY</name>
<reference evidence="4 5" key="1">
    <citation type="journal article" date="2015" name="Int. J. Syst. Evol. Microbiol.">
        <title>Thermococcus eurythermalis sp. nov., a conditional piezophilic hyperthermophilic archaeon with a wide temperature range isolated from an oil-immersed chimney in the Guaymas Basin.</title>
        <authorList>
            <person name="Zhao W."/>
            <person name="Zeng X."/>
            <person name="Xiao X."/>
        </authorList>
    </citation>
    <scope>NUCLEOTIDE SEQUENCE [LARGE SCALE GENOMIC DNA]</scope>
    <source>
        <strain evidence="4 5">A501</strain>
    </source>
</reference>
<dbReference type="Pfam" id="PF00346">
    <property type="entry name" value="Complex1_49kDa"/>
    <property type="match status" value="1"/>
</dbReference>
<dbReference type="GO" id="GO:0048038">
    <property type="term" value="F:quinone binding"/>
    <property type="evidence" value="ECO:0007669"/>
    <property type="project" value="InterPro"/>
</dbReference>
<dbReference type="InterPro" id="IPR029014">
    <property type="entry name" value="NiFe-Hase_large"/>
</dbReference>
<feature type="domain" description="NADH-quinone oxidoreductase subunit D" evidence="3">
    <location>
        <begin position="122"/>
        <end position="381"/>
    </location>
</feature>
<protein>
    <submittedName>
        <fullName evidence="4">NADH dehydrogenase</fullName>
    </submittedName>
</protein>
<evidence type="ECO:0000259" key="3">
    <source>
        <dbReference type="Pfam" id="PF00346"/>
    </source>
</evidence>
<dbReference type="OrthoDB" id="43567at2157"/>